<comment type="caution">
    <text evidence="1">The sequence shown here is derived from an EMBL/GenBank/DDBJ whole genome shotgun (WGS) entry which is preliminary data.</text>
</comment>
<evidence type="ECO:0000313" key="1">
    <source>
        <dbReference type="EMBL" id="GKH83243.1"/>
    </source>
</evidence>
<sequence length="85" mass="9755">MNDSMNNVNKKTYMLPGDERIVAGDAKEFVHELRTGSWMDSDCTDEQYMCNFAERYVIQAGVRIATDTPEHFLSDLIRTGYAKEI</sequence>
<dbReference type="AlphaFoldDB" id="A0AA37KJ34"/>
<proteinExistence type="predicted"/>
<dbReference type="EMBL" id="BQOB01000001">
    <property type="protein sequence ID" value="GKH83243.1"/>
    <property type="molecule type" value="Genomic_DNA"/>
</dbReference>
<name>A0AA37KJ34_9BACT</name>
<accession>A0AA37KJ34</accession>
<gene>
    <name evidence="1" type="ORF">CE91St7_41270</name>
</gene>
<dbReference type="Proteomes" id="UP001055104">
    <property type="component" value="Unassembled WGS sequence"/>
</dbReference>
<protein>
    <submittedName>
        <fullName evidence="1">Uncharacterized protein</fullName>
    </submittedName>
</protein>
<reference evidence="1" key="1">
    <citation type="submission" date="2022-01" db="EMBL/GenBank/DDBJ databases">
        <title>Novel bile acid biosynthetic pathways are enriched in the microbiome of centenarians.</title>
        <authorList>
            <person name="Sato Y."/>
            <person name="Atarashi K."/>
            <person name="Plichta R.D."/>
            <person name="Arai Y."/>
            <person name="Sasajima S."/>
            <person name="Kearney M.S."/>
            <person name="Suda W."/>
            <person name="Takeshita K."/>
            <person name="Sasaki T."/>
            <person name="Okamoto S."/>
            <person name="Skelly N.A."/>
            <person name="Okamura Y."/>
            <person name="Vlamakis H."/>
            <person name="Li Y."/>
            <person name="Tanoue T."/>
            <person name="Takei H."/>
            <person name="Nittono H."/>
            <person name="Narushima S."/>
            <person name="Irie J."/>
            <person name="Itoh H."/>
            <person name="Moriya K."/>
            <person name="Sugiura Y."/>
            <person name="Suematsu M."/>
            <person name="Moritoki N."/>
            <person name="Shibata S."/>
            <person name="Littman R.D."/>
            <person name="Fischbach A.M."/>
            <person name="Uwamino Y."/>
            <person name="Inoue T."/>
            <person name="Honda A."/>
            <person name="Hattori M."/>
            <person name="Murai T."/>
            <person name="Xavier J.R."/>
            <person name="Hirose N."/>
            <person name="Honda K."/>
        </authorList>
    </citation>
    <scope>NUCLEOTIDE SEQUENCE</scope>
    <source>
        <strain evidence="1">CE91-St7</strain>
    </source>
</reference>
<evidence type="ECO:0000313" key="2">
    <source>
        <dbReference type="Proteomes" id="UP001055104"/>
    </source>
</evidence>
<organism evidence="1 2">
    <name type="scientific">Phocaeicola dorei</name>
    <dbReference type="NCBI Taxonomy" id="357276"/>
    <lineage>
        <taxon>Bacteria</taxon>
        <taxon>Pseudomonadati</taxon>
        <taxon>Bacteroidota</taxon>
        <taxon>Bacteroidia</taxon>
        <taxon>Bacteroidales</taxon>
        <taxon>Bacteroidaceae</taxon>
        <taxon>Phocaeicola</taxon>
    </lineage>
</organism>